<evidence type="ECO:0000313" key="1">
    <source>
        <dbReference type="EMBL" id="GBN82511.1"/>
    </source>
</evidence>
<proteinExistence type="predicted"/>
<gene>
    <name evidence="2" type="ORF">AVEN_114498_1</name>
    <name evidence="1" type="ORF">AVEN_68392_1</name>
</gene>
<reference evidence="2 3" key="1">
    <citation type="journal article" date="2019" name="Sci. Rep.">
        <title>Orb-weaving spider Araneus ventricosus genome elucidates the spidroin gene catalogue.</title>
        <authorList>
            <person name="Kono N."/>
            <person name="Nakamura H."/>
            <person name="Ohtoshi R."/>
            <person name="Moran D.A.P."/>
            <person name="Shinohara A."/>
            <person name="Yoshida Y."/>
            <person name="Fujiwara M."/>
            <person name="Mori M."/>
            <person name="Tomita M."/>
            <person name="Arakawa K."/>
        </authorList>
    </citation>
    <scope>NUCLEOTIDE SEQUENCE [LARGE SCALE GENOMIC DNA]</scope>
</reference>
<evidence type="ECO:0000313" key="2">
    <source>
        <dbReference type="EMBL" id="GBN82664.1"/>
    </source>
</evidence>
<name>A0A4Y2S395_ARAVE</name>
<keyword evidence="3" id="KW-1185">Reference proteome</keyword>
<comment type="caution">
    <text evidence="2">The sequence shown here is derived from an EMBL/GenBank/DDBJ whole genome shotgun (WGS) entry which is preliminary data.</text>
</comment>
<dbReference type="EMBL" id="BGPR01019699">
    <property type="protein sequence ID" value="GBN82664.1"/>
    <property type="molecule type" value="Genomic_DNA"/>
</dbReference>
<accession>A0A4Y2S395</accession>
<dbReference type="EMBL" id="BGPR01019638">
    <property type="protein sequence ID" value="GBN82511.1"/>
    <property type="molecule type" value="Genomic_DNA"/>
</dbReference>
<dbReference type="Proteomes" id="UP000499080">
    <property type="component" value="Unassembled WGS sequence"/>
</dbReference>
<feature type="non-terminal residue" evidence="2">
    <location>
        <position position="1"/>
    </location>
</feature>
<protein>
    <submittedName>
        <fullName evidence="2">Uncharacterized protein</fullName>
    </submittedName>
</protein>
<sequence>ALRLSIHKRSTLRKFGCFPQNRLSVRKTDENLEWCAQKFGYSTNLDVQPFLLDCWAIKQKCVRCKYMGGQTLSQMRKPQNTAFETFVKEIGAGGISRFEGRGVGAVEVRKTDSRWICVERS</sequence>
<organism evidence="2 3">
    <name type="scientific">Araneus ventricosus</name>
    <name type="common">Orbweaver spider</name>
    <name type="synonym">Epeira ventricosa</name>
    <dbReference type="NCBI Taxonomy" id="182803"/>
    <lineage>
        <taxon>Eukaryota</taxon>
        <taxon>Metazoa</taxon>
        <taxon>Ecdysozoa</taxon>
        <taxon>Arthropoda</taxon>
        <taxon>Chelicerata</taxon>
        <taxon>Arachnida</taxon>
        <taxon>Araneae</taxon>
        <taxon>Araneomorphae</taxon>
        <taxon>Entelegynae</taxon>
        <taxon>Araneoidea</taxon>
        <taxon>Araneidae</taxon>
        <taxon>Araneus</taxon>
    </lineage>
</organism>
<evidence type="ECO:0000313" key="3">
    <source>
        <dbReference type="Proteomes" id="UP000499080"/>
    </source>
</evidence>
<dbReference type="AlphaFoldDB" id="A0A4Y2S395"/>